<proteinExistence type="predicted"/>
<keyword evidence="1" id="KW-0812">Transmembrane</keyword>
<reference evidence="3" key="1">
    <citation type="submission" date="2012-09" db="EMBL/GenBank/DDBJ databases">
        <authorList>
            <person name="Weinstock G."/>
            <person name="Sodergren E."/>
            <person name="Clifton S."/>
            <person name="Fulton L."/>
            <person name="Fulton B."/>
            <person name="Courtney L."/>
            <person name="Fronick C."/>
            <person name="Harrison M."/>
            <person name="Strong C."/>
            <person name="Farmer C."/>
            <person name="Delehaunty K."/>
            <person name="Markovic C."/>
            <person name="Hall O."/>
            <person name="Minx P."/>
            <person name="Tomlinson C."/>
            <person name="Mitreva M."/>
            <person name="Nelson J."/>
            <person name="Hou S."/>
            <person name="Wollam A."/>
            <person name="Pepin K.H."/>
            <person name="Johnson M."/>
            <person name="Bhonagiri V."/>
            <person name="Nash W.E."/>
            <person name="Suruliraj S."/>
            <person name="Warren W."/>
            <person name="Chinwalla A."/>
            <person name="Mardis E.R."/>
            <person name="Wilson R.K."/>
        </authorList>
    </citation>
    <scope>NUCLEOTIDE SEQUENCE [LARGE SCALE GENOMIC DNA]</scope>
    <source>
        <strain evidence="3">OS1</strain>
    </source>
</reference>
<dbReference type="PROSITE" id="PS51257">
    <property type="entry name" value="PROKAR_LIPOPROTEIN"/>
    <property type="match status" value="1"/>
</dbReference>
<keyword evidence="3" id="KW-1185">Reference proteome</keyword>
<feature type="transmembrane region" description="Helical" evidence="1">
    <location>
        <begin position="36"/>
        <end position="57"/>
    </location>
</feature>
<evidence type="ECO:0000313" key="2">
    <source>
        <dbReference type="EMBL" id="KRT35621.1"/>
    </source>
</evidence>
<dbReference type="AlphaFoldDB" id="A0A0T5XCZ5"/>
<dbReference type="OrthoDB" id="9954822at2"/>
<keyword evidence="1" id="KW-0472">Membrane</keyword>
<dbReference type="eggNOG" id="ENOG5033J9T">
    <property type="taxonomic scope" value="Bacteria"/>
</dbReference>
<evidence type="ECO:0000256" key="1">
    <source>
        <dbReference type="SAM" id="Phobius"/>
    </source>
</evidence>
<accession>A0A0T5XCZ5</accession>
<protein>
    <recommendedName>
        <fullName evidence="4">Flagellar biosynthetic protein FliO</fullName>
    </recommendedName>
</protein>
<evidence type="ECO:0000313" key="3">
    <source>
        <dbReference type="Proteomes" id="UP000005273"/>
    </source>
</evidence>
<gene>
    <name evidence="2" type="ORF">HMPREF1705_02859</name>
</gene>
<keyword evidence="1" id="KW-1133">Transmembrane helix</keyword>
<sequence length="123" mass="13998">MTFLNKRGVVICLAFLLWTACEKAFAFQNDNQFSFIAYSVKIVLALALLAVAALLFYRYASRRGLLKRSDELQLIAFLPLGNDKVYLIRCKDHVVGLFVGKSGTALLGKWSIEEWDRHKSQPR</sequence>
<name>A0A0T5XCZ5_9BACT</name>
<dbReference type="EMBL" id="ACJX03000001">
    <property type="protein sequence ID" value="KRT35621.1"/>
    <property type="molecule type" value="Genomic_DNA"/>
</dbReference>
<organism evidence="2 3">
    <name type="scientific">Acetomicrobium hydrogeniformans ATCC BAA-1850</name>
    <dbReference type="NCBI Taxonomy" id="592015"/>
    <lineage>
        <taxon>Bacteria</taxon>
        <taxon>Thermotogati</taxon>
        <taxon>Synergistota</taxon>
        <taxon>Synergistia</taxon>
        <taxon>Synergistales</taxon>
        <taxon>Acetomicrobiaceae</taxon>
        <taxon>Acetomicrobium</taxon>
    </lineage>
</organism>
<dbReference type="STRING" id="592015.HMPREF1705_02859"/>
<dbReference type="Proteomes" id="UP000005273">
    <property type="component" value="Unassembled WGS sequence"/>
</dbReference>
<comment type="caution">
    <text evidence="2">The sequence shown here is derived from an EMBL/GenBank/DDBJ whole genome shotgun (WGS) entry which is preliminary data.</text>
</comment>
<evidence type="ECO:0008006" key="4">
    <source>
        <dbReference type="Google" id="ProtNLM"/>
    </source>
</evidence>